<dbReference type="EMBL" id="CBLX010000004">
    <property type="protein sequence ID" value="CDG38750.1"/>
    <property type="molecule type" value="Genomic_DNA"/>
</dbReference>
<reference evidence="6 7" key="1">
    <citation type="journal article" date="2014" name="Genome Biol. Evol.">
        <title>Acetic acid bacteria genomes reveal functional traits for adaptation to life in insect guts.</title>
        <authorList>
            <person name="Chouaia B."/>
            <person name="Gaiarsa S."/>
            <person name="Crotti E."/>
            <person name="Comandatore F."/>
            <person name="Degli Esposti M."/>
            <person name="Ricci I."/>
            <person name="Alma A."/>
            <person name="Favia G."/>
            <person name="Bandi C."/>
            <person name="Daffonchio D."/>
        </authorList>
    </citation>
    <scope>NUCLEOTIDE SEQUENCE [LARGE SCALE GENOMIC DNA]</scope>
    <source>
        <strain evidence="6 7">SF2.1</strain>
    </source>
</reference>
<feature type="domain" description="SIS" evidence="5">
    <location>
        <begin position="160"/>
        <end position="296"/>
    </location>
</feature>
<dbReference type="GO" id="GO:0003700">
    <property type="term" value="F:DNA-binding transcription factor activity"/>
    <property type="evidence" value="ECO:0007669"/>
    <property type="project" value="InterPro"/>
</dbReference>
<comment type="caution">
    <text evidence="6">The sequence shown here is derived from an EMBL/GenBank/DDBJ whole genome shotgun (WGS) entry which is preliminary data.</text>
</comment>
<dbReference type="AlphaFoldDB" id="A0A060QCY5"/>
<gene>
    <name evidence="6" type="ORF">ASAP_0705</name>
</gene>
<keyword evidence="3" id="KW-0804">Transcription</keyword>
<dbReference type="InterPro" id="IPR047640">
    <property type="entry name" value="RpiR-like"/>
</dbReference>
<name>A0A060QCY5_9PROT</name>
<evidence type="ECO:0000313" key="6">
    <source>
        <dbReference type="EMBL" id="CDG38750.1"/>
    </source>
</evidence>
<keyword evidence="1" id="KW-0805">Transcription regulation</keyword>
<dbReference type="Pfam" id="PF01418">
    <property type="entry name" value="HTH_6"/>
    <property type="match status" value="1"/>
</dbReference>
<evidence type="ECO:0000256" key="3">
    <source>
        <dbReference type="ARBA" id="ARBA00023163"/>
    </source>
</evidence>
<evidence type="ECO:0000259" key="5">
    <source>
        <dbReference type="PROSITE" id="PS51464"/>
    </source>
</evidence>
<evidence type="ECO:0000259" key="4">
    <source>
        <dbReference type="PROSITE" id="PS51071"/>
    </source>
</evidence>
<dbReference type="PANTHER" id="PTHR30514">
    <property type="entry name" value="GLUCOKINASE"/>
    <property type="match status" value="1"/>
</dbReference>
<organism evidence="6 7">
    <name type="scientific">Asaia bogorensis</name>
    <dbReference type="NCBI Taxonomy" id="91915"/>
    <lineage>
        <taxon>Bacteria</taxon>
        <taxon>Pseudomonadati</taxon>
        <taxon>Pseudomonadota</taxon>
        <taxon>Alphaproteobacteria</taxon>
        <taxon>Acetobacterales</taxon>
        <taxon>Acetobacteraceae</taxon>
        <taxon>Asaia</taxon>
    </lineage>
</organism>
<dbReference type="PANTHER" id="PTHR30514:SF18">
    <property type="entry name" value="RPIR-FAMILY TRANSCRIPTIONAL REGULATOR"/>
    <property type="match status" value="1"/>
</dbReference>
<dbReference type="Gene3D" id="1.10.10.10">
    <property type="entry name" value="Winged helix-like DNA-binding domain superfamily/Winged helix DNA-binding domain"/>
    <property type="match status" value="1"/>
</dbReference>
<dbReference type="CDD" id="cd05013">
    <property type="entry name" value="SIS_RpiR"/>
    <property type="match status" value="1"/>
</dbReference>
<keyword evidence="2" id="KW-0238">DNA-binding</keyword>
<evidence type="ECO:0000256" key="1">
    <source>
        <dbReference type="ARBA" id="ARBA00023015"/>
    </source>
</evidence>
<dbReference type="PROSITE" id="PS51071">
    <property type="entry name" value="HTH_RPIR"/>
    <property type="match status" value="1"/>
</dbReference>
<dbReference type="InterPro" id="IPR035472">
    <property type="entry name" value="RpiR-like_SIS"/>
</dbReference>
<dbReference type="InterPro" id="IPR000281">
    <property type="entry name" value="HTH_RpiR"/>
</dbReference>
<dbReference type="InterPro" id="IPR009057">
    <property type="entry name" value="Homeodomain-like_sf"/>
</dbReference>
<dbReference type="SUPFAM" id="SSF53697">
    <property type="entry name" value="SIS domain"/>
    <property type="match status" value="1"/>
</dbReference>
<dbReference type="Proteomes" id="UP000027583">
    <property type="component" value="Unassembled WGS sequence"/>
</dbReference>
<dbReference type="GO" id="GO:0003677">
    <property type="term" value="F:DNA binding"/>
    <property type="evidence" value="ECO:0007669"/>
    <property type="project" value="UniProtKB-KW"/>
</dbReference>
<evidence type="ECO:0000256" key="2">
    <source>
        <dbReference type="ARBA" id="ARBA00023125"/>
    </source>
</evidence>
<reference evidence="6 7" key="2">
    <citation type="journal article" date="2014" name="PLoS ONE">
        <title>Evolution of mitochondria reconstructed from the energy metabolism of living bacteria.</title>
        <authorList>
            <person name="Degli Esposti M."/>
            <person name="Chouaia B."/>
            <person name="Comandatore F."/>
            <person name="Crotti E."/>
            <person name="Sassera D."/>
            <person name="Lievens P.M."/>
            <person name="Daffonchio D."/>
            <person name="Bandi C."/>
        </authorList>
    </citation>
    <scope>NUCLEOTIDE SEQUENCE [LARGE SCALE GENOMIC DNA]</scope>
    <source>
        <strain evidence="6 7">SF2.1</strain>
    </source>
</reference>
<dbReference type="GO" id="GO:1901135">
    <property type="term" value="P:carbohydrate derivative metabolic process"/>
    <property type="evidence" value="ECO:0007669"/>
    <property type="project" value="InterPro"/>
</dbReference>
<evidence type="ECO:0000313" key="7">
    <source>
        <dbReference type="Proteomes" id="UP000027583"/>
    </source>
</evidence>
<dbReference type="SUPFAM" id="SSF46689">
    <property type="entry name" value="Homeodomain-like"/>
    <property type="match status" value="1"/>
</dbReference>
<proteinExistence type="predicted"/>
<accession>A0A060QCY5</accession>
<dbReference type="InterPro" id="IPR001347">
    <property type="entry name" value="SIS_dom"/>
</dbReference>
<feature type="domain" description="HTH rpiR-type" evidence="4">
    <location>
        <begin position="33"/>
        <end position="109"/>
    </location>
</feature>
<protein>
    <submittedName>
        <fullName evidence="6">Predicted transcriptional regulator of the myo-inositol catabolic operon</fullName>
    </submittedName>
</protein>
<dbReference type="InterPro" id="IPR046348">
    <property type="entry name" value="SIS_dom_sf"/>
</dbReference>
<dbReference type="InterPro" id="IPR036388">
    <property type="entry name" value="WH-like_DNA-bd_sf"/>
</dbReference>
<dbReference type="GO" id="GO:0097367">
    <property type="term" value="F:carbohydrate derivative binding"/>
    <property type="evidence" value="ECO:0007669"/>
    <property type="project" value="InterPro"/>
</dbReference>
<dbReference type="PROSITE" id="PS51464">
    <property type="entry name" value="SIS"/>
    <property type="match status" value="1"/>
</dbReference>
<dbReference type="Pfam" id="PF01380">
    <property type="entry name" value="SIS"/>
    <property type="match status" value="1"/>
</dbReference>
<dbReference type="Gene3D" id="3.40.50.10490">
    <property type="entry name" value="Glucose-6-phosphate isomerase like protein, domain 1"/>
    <property type="match status" value="1"/>
</dbReference>
<dbReference type="eggNOG" id="COG1737">
    <property type="taxonomic scope" value="Bacteria"/>
</dbReference>
<sequence length="296" mass="32878">MPGFAMEYPFPFADHLALTDIAEDAVPTQSDFDAFHHRLRQCYAQLPKRLVQLADFVTEDPDEVALGTVSSLARQACVQPSTVVRFARTLGFGGFSEMQAVFRDRLRVRNVTYRERVNALRRVDGEPLEASVIFNGFYEAAHDSLRALQAHLLPERLEAAVTTMAQANCLYLLGLRRSMPVIRYLSYLLAKLDIRHQIIGLETGMEEESFAHAGPEDAALVLSYTDYAPRTIELFQALEARHVPVIAMTDSAASPVIPQSGLWLEVHEADFQGFRSNAASLVLVSTLAAAIAERRG</sequence>